<evidence type="ECO:0000313" key="3">
    <source>
        <dbReference type="EnsemblPlants" id="PNT67196"/>
    </source>
</evidence>
<dbReference type="Proteomes" id="UP000008810">
    <property type="component" value="Chromosome 3"/>
</dbReference>
<dbReference type="EnsemblPlants" id="PNT67196">
    <property type="protein sequence ID" value="PNT67196"/>
    <property type="gene ID" value="BRADI_3g22433v3"/>
</dbReference>
<dbReference type="InParanoid" id="A0A2K2CYU2"/>
<organism evidence="2">
    <name type="scientific">Brachypodium distachyon</name>
    <name type="common">Purple false brome</name>
    <name type="synonym">Trachynia distachya</name>
    <dbReference type="NCBI Taxonomy" id="15368"/>
    <lineage>
        <taxon>Eukaryota</taxon>
        <taxon>Viridiplantae</taxon>
        <taxon>Streptophyta</taxon>
        <taxon>Embryophyta</taxon>
        <taxon>Tracheophyta</taxon>
        <taxon>Spermatophyta</taxon>
        <taxon>Magnoliopsida</taxon>
        <taxon>Liliopsida</taxon>
        <taxon>Poales</taxon>
        <taxon>Poaceae</taxon>
        <taxon>BOP clade</taxon>
        <taxon>Pooideae</taxon>
        <taxon>Stipodae</taxon>
        <taxon>Brachypodieae</taxon>
        <taxon>Brachypodium</taxon>
    </lineage>
</organism>
<gene>
    <name evidence="2" type="ORF">BRADI_3g22433v3</name>
</gene>
<name>A0A2K2CYU2_BRADI</name>
<proteinExistence type="predicted"/>
<evidence type="ECO:0000313" key="4">
    <source>
        <dbReference type="Proteomes" id="UP000008810"/>
    </source>
</evidence>
<sequence>MPHFYQTASYCLVNILLNPEKGQQSTSKRDAENLNPPFHLMCTSSAEPS</sequence>
<accession>A0A2K2CYU2</accession>
<evidence type="ECO:0000256" key="1">
    <source>
        <dbReference type="SAM" id="MobiDB-lite"/>
    </source>
</evidence>
<dbReference type="EMBL" id="CM000882">
    <property type="protein sequence ID" value="PNT67196.1"/>
    <property type="molecule type" value="Genomic_DNA"/>
</dbReference>
<dbReference type="AlphaFoldDB" id="A0A2K2CYU2"/>
<reference evidence="2" key="2">
    <citation type="submission" date="2017-06" db="EMBL/GenBank/DDBJ databases">
        <title>WGS assembly of Brachypodium distachyon.</title>
        <authorList>
            <consortium name="The International Brachypodium Initiative"/>
            <person name="Lucas S."/>
            <person name="Harmon-Smith M."/>
            <person name="Lail K."/>
            <person name="Tice H."/>
            <person name="Grimwood J."/>
            <person name="Bruce D."/>
            <person name="Barry K."/>
            <person name="Shu S."/>
            <person name="Lindquist E."/>
            <person name="Wang M."/>
            <person name="Pitluck S."/>
            <person name="Vogel J.P."/>
            <person name="Garvin D.F."/>
            <person name="Mockler T.C."/>
            <person name="Schmutz J."/>
            <person name="Rokhsar D."/>
            <person name="Bevan M.W."/>
        </authorList>
    </citation>
    <scope>NUCLEOTIDE SEQUENCE</scope>
    <source>
        <strain evidence="2">Bd21</strain>
    </source>
</reference>
<reference evidence="3" key="3">
    <citation type="submission" date="2018-08" db="UniProtKB">
        <authorList>
            <consortium name="EnsemblPlants"/>
        </authorList>
    </citation>
    <scope>IDENTIFICATION</scope>
    <source>
        <strain evidence="3">cv. Bd21</strain>
    </source>
</reference>
<protein>
    <submittedName>
        <fullName evidence="2 3">Uncharacterized protein</fullName>
    </submittedName>
</protein>
<dbReference type="Gramene" id="PNT67196">
    <property type="protein sequence ID" value="PNT67196"/>
    <property type="gene ID" value="BRADI_3g22433v3"/>
</dbReference>
<evidence type="ECO:0000313" key="2">
    <source>
        <dbReference type="EMBL" id="PNT67196.1"/>
    </source>
</evidence>
<feature type="region of interest" description="Disordered" evidence="1">
    <location>
        <begin position="21"/>
        <end position="49"/>
    </location>
</feature>
<keyword evidence="4" id="KW-1185">Reference proteome</keyword>
<reference evidence="2 3" key="1">
    <citation type="journal article" date="2010" name="Nature">
        <title>Genome sequencing and analysis of the model grass Brachypodium distachyon.</title>
        <authorList>
            <consortium name="International Brachypodium Initiative"/>
        </authorList>
    </citation>
    <scope>NUCLEOTIDE SEQUENCE [LARGE SCALE GENOMIC DNA]</scope>
    <source>
        <strain evidence="2 3">Bd21</strain>
    </source>
</reference>